<dbReference type="InterPro" id="IPR029063">
    <property type="entry name" value="SAM-dependent_MTases_sf"/>
</dbReference>
<reference evidence="3" key="1">
    <citation type="journal article" date="2019" name="Int. J. Syst. Evol. Microbiol.">
        <title>The Global Catalogue of Microorganisms (GCM) 10K type strain sequencing project: providing services to taxonomists for standard genome sequencing and annotation.</title>
        <authorList>
            <consortium name="The Broad Institute Genomics Platform"/>
            <consortium name="The Broad Institute Genome Sequencing Center for Infectious Disease"/>
            <person name="Wu L."/>
            <person name="Ma J."/>
        </authorList>
    </citation>
    <scope>NUCLEOTIDE SEQUENCE [LARGE SCALE GENOMIC DNA]</scope>
    <source>
        <strain evidence="3">CCUG 36956</strain>
    </source>
</reference>
<accession>A0ABW1JLK6</accession>
<feature type="domain" description="Methyltransferase type 11" evidence="1">
    <location>
        <begin position="34"/>
        <end position="93"/>
    </location>
</feature>
<comment type="caution">
    <text evidence="2">The sequence shown here is derived from an EMBL/GenBank/DDBJ whole genome shotgun (WGS) entry which is preliminary data.</text>
</comment>
<dbReference type="GO" id="GO:0032259">
    <property type="term" value="P:methylation"/>
    <property type="evidence" value="ECO:0007669"/>
    <property type="project" value="UniProtKB-KW"/>
</dbReference>
<keyword evidence="2" id="KW-0489">Methyltransferase</keyword>
<dbReference type="GO" id="GO:0008168">
    <property type="term" value="F:methyltransferase activity"/>
    <property type="evidence" value="ECO:0007669"/>
    <property type="project" value="UniProtKB-KW"/>
</dbReference>
<dbReference type="Pfam" id="PF08241">
    <property type="entry name" value="Methyltransf_11"/>
    <property type="match status" value="1"/>
</dbReference>
<sequence length="147" mass="17016">MVPEWKDHHVSDWTFFADPDEHRLIRHRSAQRFTAHARTSPQHYVPAALPTLPFPDGSFDLVLSSHLLFSYADDLDYDFHRRSILELARVTRSEIQLFPLMPVGSAHRYPQLDELLAELARSGVTSRIVQVDYEFQRGGNEMVVCRV</sequence>
<dbReference type="Proteomes" id="UP001596223">
    <property type="component" value="Unassembled WGS sequence"/>
</dbReference>
<evidence type="ECO:0000259" key="1">
    <source>
        <dbReference type="Pfam" id="PF08241"/>
    </source>
</evidence>
<dbReference type="EMBL" id="JBHSQN010000002">
    <property type="protein sequence ID" value="MFC6010259.1"/>
    <property type="molecule type" value="Genomic_DNA"/>
</dbReference>
<dbReference type="SUPFAM" id="SSF53335">
    <property type="entry name" value="S-adenosyl-L-methionine-dependent methyltransferases"/>
    <property type="match status" value="1"/>
</dbReference>
<evidence type="ECO:0000313" key="2">
    <source>
        <dbReference type="EMBL" id="MFC6010259.1"/>
    </source>
</evidence>
<dbReference type="Gene3D" id="3.40.50.150">
    <property type="entry name" value="Vaccinia Virus protein VP39"/>
    <property type="match status" value="1"/>
</dbReference>
<keyword evidence="3" id="KW-1185">Reference proteome</keyword>
<protein>
    <submittedName>
        <fullName evidence="2">Methyltransferase domain-containing protein</fullName>
    </submittedName>
</protein>
<dbReference type="InterPro" id="IPR013216">
    <property type="entry name" value="Methyltransf_11"/>
</dbReference>
<keyword evidence="2" id="KW-0808">Transferase</keyword>
<organism evidence="2 3">
    <name type="scientific">Nocardia lasii</name>
    <dbReference type="NCBI Taxonomy" id="1616107"/>
    <lineage>
        <taxon>Bacteria</taxon>
        <taxon>Bacillati</taxon>
        <taxon>Actinomycetota</taxon>
        <taxon>Actinomycetes</taxon>
        <taxon>Mycobacteriales</taxon>
        <taxon>Nocardiaceae</taxon>
        <taxon>Nocardia</taxon>
    </lineage>
</organism>
<gene>
    <name evidence="2" type="ORF">ACFP3H_04295</name>
</gene>
<proteinExistence type="predicted"/>
<name>A0ABW1JLK6_9NOCA</name>
<dbReference type="RefSeq" id="WP_378599925.1">
    <property type="nucleotide sequence ID" value="NZ_JBHSQN010000002.1"/>
</dbReference>
<evidence type="ECO:0000313" key="3">
    <source>
        <dbReference type="Proteomes" id="UP001596223"/>
    </source>
</evidence>